<feature type="transmembrane region" description="Helical" evidence="9">
    <location>
        <begin position="37"/>
        <end position="56"/>
    </location>
</feature>
<dbReference type="EMBL" id="CP063189">
    <property type="protein sequence ID" value="WCZ32741.1"/>
    <property type="molecule type" value="Genomic_DNA"/>
</dbReference>
<reference evidence="11 12" key="1">
    <citation type="submission" date="2020-10" db="EMBL/GenBank/DDBJ databases">
        <title>Complete genome sequence of Corynebacterium massiliense DSM 45435, type strain of Corynebacterium massiliense.</title>
        <authorList>
            <person name="Busche T."/>
            <person name="Kalinowski J."/>
            <person name="Ruckert C."/>
        </authorList>
    </citation>
    <scope>NUCLEOTIDE SEQUENCE [LARGE SCALE GENOMIC DNA]</scope>
    <source>
        <strain evidence="11 12">DSM 45435</strain>
    </source>
</reference>
<keyword evidence="7" id="KW-0067">ATP-binding</keyword>
<keyword evidence="12" id="KW-1185">Reference proteome</keyword>
<name>A0ABY7U8M2_9CORY</name>
<dbReference type="CDD" id="cd16917">
    <property type="entry name" value="HATPase_UhpB-NarQ-NarX-like"/>
    <property type="match status" value="1"/>
</dbReference>
<dbReference type="PANTHER" id="PTHR24421:SF10">
    <property type="entry name" value="NITRATE_NITRITE SENSOR PROTEIN NARQ"/>
    <property type="match status" value="1"/>
</dbReference>
<evidence type="ECO:0000313" key="12">
    <source>
        <dbReference type="Proteomes" id="UP001220064"/>
    </source>
</evidence>
<evidence type="ECO:0000256" key="6">
    <source>
        <dbReference type="ARBA" id="ARBA00022777"/>
    </source>
</evidence>
<keyword evidence="9" id="KW-0472">Membrane</keyword>
<evidence type="ECO:0000256" key="3">
    <source>
        <dbReference type="ARBA" id="ARBA00022553"/>
    </source>
</evidence>
<feature type="transmembrane region" description="Helical" evidence="9">
    <location>
        <begin position="139"/>
        <end position="158"/>
    </location>
</feature>
<feature type="domain" description="Signal transduction histidine kinase subgroup 3 dimerisation and phosphoacceptor" evidence="10">
    <location>
        <begin position="182"/>
        <end position="247"/>
    </location>
</feature>
<dbReference type="Pfam" id="PF07730">
    <property type="entry name" value="HisKA_3"/>
    <property type="match status" value="1"/>
</dbReference>
<dbReference type="InterPro" id="IPR011712">
    <property type="entry name" value="Sig_transdc_His_kin_sub3_dim/P"/>
</dbReference>
<feature type="transmembrane region" description="Helical" evidence="9">
    <location>
        <begin position="84"/>
        <end position="102"/>
    </location>
</feature>
<evidence type="ECO:0000256" key="4">
    <source>
        <dbReference type="ARBA" id="ARBA00022679"/>
    </source>
</evidence>
<dbReference type="GO" id="GO:0004673">
    <property type="term" value="F:protein histidine kinase activity"/>
    <property type="evidence" value="ECO:0007669"/>
    <property type="project" value="UniProtKB-EC"/>
</dbReference>
<keyword evidence="5" id="KW-0547">Nucleotide-binding</keyword>
<dbReference type="Gene3D" id="3.30.565.10">
    <property type="entry name" value="Histidine kinase-like ATPase, C-terminal domain"/>
    <property type="match status" value="1"/>
</dbReference>
<proteinExistence type="predicted"/>
<evidence type="ECO:0000256" key="2">
    <source>
        <dbReference type="ARBA" id="ARBA00012438"/>
    </source>
</evidence>
<evidence type="ECO:0000259" key="10">
    <source>
        <dbReference type="Pfam" id="PF07730"/>
    </source>
</evidence>
<evidence type="ECO:0000256" key="1">
    <source>
        <dbReference type="ARBA" id="ARBA00000085"/>
    </source>
</evidence>
<keyword evidence="3" id="KW-0597">Phosphoprotein</keyword>
<keyword evidence="9" id="KW-1133">Transmembrane helix</keyword>
<feature type="transmembrane region" description="Helical" evidence="9">
    <location>
        <begin position="63"/>
        <end position="78"/>
    </location>
</feature>
<keyword evidence="8" id="KW-0902">Two-component regulatory system</keyword>
<protein>
    <recommendedName>
        <fullName evidence="2">histidine kinase</fullName>
        <ecNumber evidence="2">2.7.13.3</ecNumber>
    </recommendedName>
</protein>
<dbReference type="PANTHER" id="PTHR24421">
    <property type="entry name" value="NITRATE/NITRITE SENSOR PROTEIN NARX-RELATED"/>
    <property type="match status" value="1"/>
</dbReference>
<dbReference type="SUPFAM" id="SSF55874">
    <property type="entry name" value="ATPase domain of HSP90 chaperone/DNA topoisomerase II/histidine kinase"/>
    <property type="match status" value="1"/>
</dbReference>
<dbReference type="Proteomes" id="UP001220064">
    <property type="component" value="Chromosome"/>
</dbReference>
<dbReference type="InterPro" id="IPR036890">
    <property type="entry name" value="HATPase_C_sf"/>
</dbReference>
<evidence type="ECO:0000313" key="11">
    <source>
        <dbReference type="EMBL" id="WCZ32741.1"/>
    </source>
</evidence>
<evidence type="ECO:0000256" key="5">
    <source>
        <dbReference type="ARBA" id="ARBA00022741"/>
    </source>
</evidence>
<keyword evidence="4 11" id="KW-0808">Transferase</keyword>
<evidence type="ECO:0000256" key="8">
    <source>
        <dbReference type="ARBA" id="ARBA00023012"/>
    </source>
</evidence>
<gene>
    <name evidence="11" type="primary">desK2</name>
    <name evidence="11" type="ORF">CMASS_06535</name>
</gene>
<keyword evidence="6 11" id="KW-0418">Kinase</keyword>
<organism evidence="11 12">
    <name type="scientific">Corynebacterium massiliense DSM 45435</name>
    <dbReference type="NCBI Taxonomy" id="1121364"/>
    <lineage>
        <taxon>Bacteria</taxon>
        <taxon>Bacillati</taxon>
        <taxon>Actinomycetota</taxon>
        <taxon>Actinomycetes</taxon>
        <taxon>Mycobacteriales</taxon>
        <taxon>Corynebacteriaceae</taxon>
        <taxon>Corynebacterium</taxon>
    </lineage>
</organism>
<dbReference type="EC" id="2.7.13.3" evidence="2"/>
<comment type="catalytic activity">
    <reaction evidence="1">
        <text>ATP + protein L-histidine = ADP + protein N-phospho-L-histidine.</text>
        <dbReference type="EC" id="2.7.13.3"/>
    </reaction>
</comment>
<feature type="transmembrane region" description="Helical" evidence="9">
    <location>
        <begin position="109"/>
        <end position="127"/>
    </location>
</feature>
<evidence type="ECO:0000256" key="7">
    <source>
        <dbReference type="ARBA" id="ARBA00022840"/>
    </source>
</evidence>
<keyword evidence="9" id="KW-0812">Transmembrane</keyword>
<dbReference type="InterPro" id="IPR050482">
    <property type="entry name" value="Sensor_HK_TwoCompSys"/>
</dbReference>
<sequence>MWPDDWIGHPLRIFFIPWVALAVSGQVDSLSETDPSTYSHVLEFLLLVVVPVAFLLHPRFREYSILTVAVVMTLFIGSETMRLNMVNGFAVAYVCFLVGAHSPRRVRPVWIAWILGGSGVANALSAADLNDGEVPLFTQTAAFVVSAWLMLGFFYMLGTGNRKRREERMILTQKAEMAGAIERNRIAREMHDIVAHNLAGTMALADGARFAAKKNPEAAAEALETISTSTRDSLRQMRGLLSVLRDEEGRQTRSAPGTADIEGLFHEARRSGLDLTVVGLEHLPAQADELYQFTVYRVIQEMLTNMLKYADPRRGTISLSRHNGALKISAVNPAQQLEKNTDIGSGFGIIGMRERVATSGGRIEHDFNGDFFHLYVEIPEQ</sequence>
<evidence type="ECO:0000256" key="9">
    <source>
        <dbReference type="SAM" id="Phobius"/>
    </source>
</evidence>
<accession>A0ABY7U8M2</accession>
<dbReference type="Gene3D" id="1.20.5.1930">
    <property type="match status" value="1"/>
</dbReference>